<reference evidence="7" key="1">
    <citation type="submission" date="2023-06" db="EMBL/GenBank/DDBJ databases">
        <title>Identification and characterization of horizontal gene transfer across gut microbiota members of farm animals based on homology search.</title>
        <authorList>
            <person name="Zeman M."/>
            <person name="Kubasova T."/>
            <person name="Jahodarova E."/>
            <person name="Nykrynova M."/>
            <person name="Rychlik I."/>
        </authorList>
    </citation>
    <scope>NUCLEOTIDE SEQUENCE [LARGE SCALE GENOMIC DNA]</scope>
    <source>
        <strain evidence="7">ET340</strain>
    </source>
</reference>
<dbReference type="SMART" id="SM00863">
    <property type="entry name" value="tRNA_SAD"/>
    <property type="match status" value="1"/>
</dbReference>
<feature type="domain" description="Alanyl-transfer RNA synthetases family profile" evidence="5">
    <location>
        <begin position="1"/>
        <end position="237"/>
    </location>
</feature>
<dbReference type="InterPro" id="IPR018163">
    <property type="entry name" value="Thr/Ala-tRNA-synth_IIc_edit"/>
</dbReference>
<dbReference type="EMBL" id="JAUDCL010000017">
    <property type="protein sequence ID" value="MDM8201638.1"/>
    <property type="molecule type" value="Genomic_DNA"/>
</dbReference>
<dbReference type="InterPro" id="IPR018165">
    <property type="entry name" value="Ala-tRNA-synth_IIc_core"/>
</dbReference>
<keyword evidence="7" id="KW-1185">Reference proteome</keyword>
<evidence type="ECO:0000256" key="1">
    <source>
        <dbReference type="ARBA" id="ARBA00001947"/>
    </source>
</evidence>
<evidence type="ECO:0000256" key="2">
    <source>
        <dbReference type="ARBA" id="ARBA00004496"/>
    </source>
</evidence>
<dbReference type="SUPFAM" id="SSF55186">
    <property type="entry name" value="ThrRS/AlaRS common domain"/>
    <property type="match status" value="1"/>
</dbReference>
<keyword evidence="4" id="KW-0862">Zinc</keyword>
<evidence type="ECO:0000256" key="4">
    <source>
        <dbReference type="ARBA" id="ARBA00022833"/>
    </source>
</evidence>
<proteinExistence type="predicted"/>
<gene>
    <name evidence="6" type="ORF">QUW08_10110</name>
</gene>
<evidence type="ECO:0000259" key="5">
    <source>
        <dbReference type="PROSITE" id="PS50860"/>
    </source>
</evidence>
<dbReference type="Proteomes" id="UP001529380">
    <property type="component" value="Unassembled WGS sequence"/>
</dbReference>
<dbReference type="Gene3D" id="2.40.30.130">
    <property type="match status" value="1"/>
</dbReference>
<evidence type="ECO:0000313" key="6">
    <source>
        <dbReference type="EMBL" id="MDM8201638.1"/>
    </source>
</evidence>
<dbReference type="RefSeq" id="WP_289600142.1">
    <property type="nucleotide sequence ID" value="NZ_JAUDCL010000017.1"/>
</dbReference>
<organism evidence="6 7">
    <name type="scientific">Allofournierella massiliensis</name>
    <dbReference type="NCBI Taxonomy" id="1650663"/>
    <lineage>
        <taxon>Bacteria</taxon>
        <taxon>Bacillati</taxon>
        <taxon>Bacillota</taxon>
        <taxon>Clostridia</taxon>
        <taxon>Eubacteriales</taxon>
        <taxon>Oscillospiraceae</taxon>
        <taxon>Allofournierella</taxon>
    </lineage>
</organism>
<comment type="caution">
    <text evidence="6">The sequence shown here is derived from an EMBL/GenBank/DDBJ whole genome shotgun (WGS) entry which is preliminary data.</text>
</comment>
<accession>A0ABT7UTJ5</accession>
<name>A0ABT7UTJ5_9FIRM</name>
<dbReference type="Gene3D" id="3.30.980.10">
    <property type="entry name" value="Threonyl-trna Synthetase, Chain A, domain 2"/>
    <property type="match status" value="1"/>
</dbReference>
<sequence>MTQTEALYYIQPPVGEFTARVLSCTQEGEAWAVTLDRTAFYPEGGGQPADRGTLGGADVLDVHEKGGQVVHRLSAPLTEGETVTGNVDLDRRLEMSQQHTGEHILSGTLHAMFGAENVGFHIGQDYLTMDTSVPISDEGLAEAEARANRVIWQNVPVEAVWHSKEELADLTYRSKKELEGPVRIVTVPGADCCACCGTHVERTGQVGMVKIIDWQNYKSGVRLFVVCGARALRYFEAQRAEAATIRATLSAKAGQLAEAVQRQSSELEAARYRSVQAENELFAVLAEGVQPGEAAILLRPNLGPDGLRRLCAALSERTTGLCAAFSPTGNGTLAYALACTAPGADLRGLCKQLNQVFAGRGGGKPGFVQGSLTGEFDAVQAFLRDVIQP</sequence>
<dbReference type="InterPro" id="IPR012947">
    <property type="entry name" value="tRNA_SAD"/>
</dbReference>
<dbReference type="PANTHER" id="PTHR43462">
    <property type="entry name" value="ALANYL-TRNA EDITING PROTEIN"/>
    <property type="match status" value="1"/>
</dbReference>
<protein>
    <submittedName>
        <fullName evidence="6">Alanyl-tRNA editing protein</fullName>
    </submittedName>
</protein>
<dbReference type="PROSITE" id="PS50860">
    <property type="entry name" value="AA_TRNA_LIGASE_II_ALA"/>
    <property type="match status" value="1"/>
</dbReference>
<dbReference type="InterPro" id="IPR009000">
    <property type="entry name" value="Transl_B-barrel_sf"/>
</dbReference>
<dbReference type="InterPro" id="IPR018164">
    <property type="entry name" value="Ala-tRNA-synth_IIc_N"/>
</dbReference>
<comment type="subcellular location">
    <subcellularLocation>
        <location evidence="2">Cytoplasm</location>
    </subcellularLocation>
</comment>
<dbReference type="SUPFAM" id="SSF50447">
    <property type="entry name" value="Translation proteins"/>
    <property type="match status" value="1"/>
</dbReference>
<dbReference type="Pfam" id="PF01411">
    <property type="entry name" value="tRNA-synt_2c"/>
    <property type="match status" value="1"/>
</dbReference>
<dbReference type="PANTHER" id="PTHR43462:SF1">
    <property type="entry name" value="ALANYL-TRNA EDITING PROTEIN AARSD1"/>
    <property type="match status" value="1"/>
</dbReference>
<reference evidence="6 7" key="2">
    <citation type="submission" date="2023-06" db="EMBL/GenBank/DDBJ databases">
        <title>Identification and characterization of horizontal gene transfer across gut microbiota members of farm animals based on homology search.</title>
        <authorList>
            <person name="Schwarzerova J."/>
            <person name="Nykrynova M."/>
            <person name="Jureckova K."/>
            <person name="Cejkova D."/>
            <person name="Rychlik I."/>
        </authorList>
    </citation>
    <scope>NUCLEOTIDE SEQUENCE [LARGE SCALE GENOMIC DNA]</scope>
    <source>
        <strain evidence="6 7">ET340</strain>
    </source>
</reference>
<dbReference type="InterPro" id="IPR051335">
    <property type="entry name" value="Alanyl-tRNA_Editing_Enzymes"/>
</dbReference>
<dbReference type="Pfam" id="PF07973">
    <property type="entry name" value="tRNA_SAD"/>
    <property type="match status" value="1"/>
</dbReference>
<keyword evidence="3" id="KW-0479">Metal-binding</keyword>
<comment type="cofactor">
    <cofactor evidence="1">
        <name>Zn(2+)</name>
        <dbReference type="ChEBI" id="CHEBI:29105"/>
    </cofactor>
</comment>
<evidence type="ECO:0000256" key="3">
    <source>
        <dbReference type="ARBA" id="ARBA00022723"/>
    </source>
</evidence>
<reference evidence="6 7" key="3">
    <citation type="submission" date="2023-06" db="EMBL/GenBank/DDBJ databases">
        <authorList>
            <person name="Zeman M."/>
            <person name="Kubasova T."/>
            <person name="Jahodarova E."/>
            <person name="Nykrynova M."/>
            <person name="Rychlik I."/>
        </authorList>
    </citation>
    <scope>NUCLEOTIDE SEQUENCE [LARGE SCALE GENOMIC DNA]</scope>
    <source>
        <strain evidence="6 7">ET340</strain>
    </source>
</reference>
<evidence type="ECO:0000313" key="7">
    <source>
        <dbReference type="Proteomes" id="UP001529380"/>
    </source>
</evidence>